<dbReference type="EMBL" id="GFTR01000068">
    <property type="protein sequence ID" value="JAW16358.1"/>
    <property type="molecule type" value="Transcribed_RNA"/>
</dbReference>
<accession>A0A224Y1I1</accession>
<keyword evidence="1" id="KW-0732">Signal</keyword>
<sequence>METSVQLVFLSPIFLGFQLCLPSEEVDDLTSGRAVGLASLDQISVAQKTSNLQPTECHQPLLILRPT</sequence>
<dbReference type="AlphaFoldDB" id="A0A224Y1I1"/>
<feature type="chain" id="PRO_5012804627" description="Secreted protein" evidence="1">
    <location>
        <begin position="23"/>
        <end position="67"/>
    </location>
</feature>
<evidence type="ECO:0008006" key="3">
    <source>
        <dbReference type="Google" id="ProtNLM"/>
    </source>
</evidence>
<feature type="signal peptide" evidence="1">
    <location>
        <begin position="1"/>
        <end position="22"/>
    </location>
</feature>
<reference evidence="2" key="1">
    <citation type="journal article" date="2018" name="PLoS Negl. Trop. Dis.">
        <title>An insight into the salivary gland and fat body transcriptome of Panstrongylus lignarius (Hemiptera: Heteroptera), the main vector of Chagas disease in Peru.</title>
        <authorList>
            <person name="Nevoa J.C."/>
            <person name="Mendes M.T."/>
            <person name="da Silva M.V."/>
            <person name="Soares S.C."/>
            <person name="Oliveira C.J.F."/>
            <person name="Ribeiro J.M.C."/>
        </authorList>
    </citation>
    <scope>NUCLEOTIDE SEQUENCE</scope>
</reference>
<evidence type="ECO:0000256" key="1">
    <source>
        <dbReference type="SAM" id="SignalP"/>
    </source>
</evidence>
<evidence type="ECO:0000313" key="2">
    <source>
        <dbReference type="EMBL" id="JAW16358.1"/>
    </source>
</evidence>
<organism evidence="2">
    <name type="scientific">Panstrongylus lignarius</name>
    <dbReference type="NCBI Taxonomy" id="156445"/>
    <lineage>
        <taxon>Eukaryota</taxon>
        <taxon>Metazoa</taxon>
        <taxon>Ecdysozoa</taxon>
        <taxon>Arthropoda</taxon>
        <taxon>Hexapoda</taxon>
        <taxon>Insecta</taxon>
        <taxon>Pterygota</taxon>
        <taxon>Neoptera</taxon>
        <taxon>Paraneoptera</taxon>
        <taxon>Hemiptera</taxon>
        <taxon>Heteroptera</taxon>
        <taxon>Panheteroptera</taxon>
        <taxon>Cimicomorpha</taxon>
        <taxon>Reduviidae</taxon>
        <taxon>Triatominae</taxon>
        <taxon>Panstrongylus</taxon>
    </lineage>
</organism>
<name>A0A224Y1I1_9HEMI</name>
<protein>
    <recommendedName>
        <fullName evidence="3">Secreted protein</fullName>
    </recommendedName>
</protein>
<proteinExistence type="predicted"/>